<keyword evidence="1" id="KW-0472">Membrane</keyword>
<evidence type="ECO:0000313" key="2">
    <source>
        <dbReference type="EMBL" id="AUW94976.1"/>
    </source>
</evidence>
<reference evidence="2 3" key="1">
    <citation type="journal article" date="2019" name="Sci. Rep.">
        <title>Sulfobacillus thermotolerans: new insights into resistance and metabolic capacities of acidophilic chemolithotrophs.</title>
        <authorList>
            <person name="Panyushkina A.E."/>
            <person name="Babenko V.V."/>
            <person name="Nikitina A.S."/>
            <person name="Selezneva O.V."/>
            <person name="Tsaplina I.A."/>
            <person name="Letarova M.A."/>
            <person name="Kostryukova E.S."/>
            <person name="Letarov A.V."/>
        </authorList>
    </citation>
    <scope>NUCLEOTIDE SEQUENCE [LARGE SCALE GENOMIC DNA]</scope>
    <source>
        <strain evidence="2 3">Kr1</strain>
    </source>
</reference>
<accession>A0ABN5H2N1</accession>
<dbReference type="Proteomes" id="UP000325292">
    <property type="component" value="Chromosome"/>
</dbReference>
<keyword evidence="1" id="KW-0812">Transmembrane</keyword>
<organism evidence="2 3">
    <name type="scientific">Sulfobacillus thermotolerans</name>
    <dbReference type="NCBI Taxonomy" id="338644"/>
    <lineage>
        <taxon>Bacteria</taxon>
        <taxon>Bacillati</taxon>
        <taxon>Bacillota</taxon>
        <taxon>Clostridia</taxon>
        <taxon>Eubacteriales</taxon>
        <taxon>Clostridiales Family XVII. Incertae Sedis</taxon>
        <taxon>Sulfobacillus</taxon>
    </lineage>
</organism>
<dbReference type="EMBL" id="CP019454">
    <property type="protein sequence ID" value="AUW94976.1"/>
    <property type="molecule type" value="Genomic_DNA"/>
</dbReference>
<name>A0ABN5H2N1_9FIRM</name>
<gene>
    <name evidence="2" type="ORF">BXT84_14285</name>
</gene>
<feature type="transmembrane region" description="Helical" evidence="1">
    <location>
        <begin position="41"/>
        <end position="59"/>
    </location>
</feature>
<sequence length="61" mass="6682">MGASVIGVIVLFVAILGAGVWPAMRNHRGSWKSTGPGWPWIVRWGLTALILISIAWSVLRR</sequence>
<keyword evidence="1" id="KW-1133">Transmembrane helix</keyword>
<keyword evidence="3" id="KW-1185">Reference proteome</keyword>
<evidence type="ECO:0000313" key="3">
    <source>
        <dbReference type="Proteomes" id="UP000325292"/>
    </source>
</evidence>
<evidence type="ECO:0000256" key="1">
    <source>
        <dbReference type="SAM" id="Phobius"/>
    </source>
</evidence>
<protein>
    <submittedName>
        <fullName evidence="2">Uncharacterized protein</fullName>
    </submittedName>
</protein>
<proteinExistence type="predicted"/>